<evidence type="ECO:0000256" key="4">
    <source>
        <dbReference type="RuleBase" id="RU003718"/>
    </source>
</evidence>
<keyword evidence="2 4" id="KW-0328">Glycosyltransferase</keyword>
<proteinExistence type="inferred from homology"/>
<keyword evidence="3 4" id="KW-0808">Transferase</keyword>
<dbReference type="FunFam" id="3.40.50.2000:FF:000054">
    <property type="entry name" value="Glycosyltransferase"/>
    <property type="match status" value="1"/>
</dbReference>
<dbReference type="EMBL" id="OIVN01006337">
    <property type="protein sequence ID" value="SPD30905.1"/>
    <property type="molecule type" value="Genomic_DNA"/>
</dbReference>
<organism evidence="6">
    <name type="scientific">Fagus sylvatica</name>
    <name type="common">Beechnut</name>
    <dbReference type="NCBI Taxonomy" id="28930"/>
    <lineage>
        <taxon>Eukaryota</taxon>
        <taxon>Viridiplantae</taxon>
        <taxon>Streptophyta</taxon>
        <taxon>Embryophyta</taxon>
        <taxon>Tracheophyta</taxon>
        <taxon>Spermatophyta</taxon>
        <taxon>Magnoliopsida</taxon>
        <taxon>eudicotyledons</taxon>
        <taxon>Gunneridae</taxon>
        <taxon>Pentapetalae</taxon>
        <taxon>rosids</taxon>
        <taxon>fabids</taxon>
        <taxon>Fagales</taxon>
        <taxon>Fagaceae</taxon>
        <taxon>Fagus</taxon>
    </lineage>
</organism>
<dbReference type="PROSITE" id="PS00375">
    <property type="entry name" value="UDPGT"/>
    <property type="match status" value="1"/>
</dbReference>
<accession>A0A2N9J2R4</accession>
<comment type="similarity">
    <text evidence="1 4">Belongs to the UDP-glycosyltransferase family.</text>
</comment>
<protein>
    <recommendedName>
        <fullName evidence="5">Glycosyltransferase</fullName>
        <ecNumber evidence="5">2.4.1.-</ecNumber>
    </recommendedName>
</protein>
<evidence type="ECO:0000256" key="5">
    <source>
        <dbReference type="RuleBase" id="RU362057"/>
    </source>
</evidence>
<sequence>MEHTGEKPPHIAIVPTPGMGHLIPLVELANRLVLHHHFFVTFIITTDGSPMKPQKSILEALPDAISSIFLPPVSFDDLPEDVKIETRIGLSLKRSLHSLRDTFKVLVESTRLVALVVDVFGMDAFDVAEEFNVPFYILFTTNAMVVSLSFYLPELDESFSCEYRDMPEPLKLLGCVPVHGIDLPDPMQYRKNEAYKRLIFGAKRYSLAAGILVNSFIDLEPGVFKALKEGREGKPQVFFVGPLIHSSSDGGVDESKSECLRWLHKQPNGSVLYVSFGSGGTLSHEQLNELALGLEMSGQRFVWVVRSPDEKAANGTYFSVQIMKDDPFDFLPKGFLERTKEVGLVVPSWAPQIQVLSHGSIGGFLTHCGWNSILESIVHGVPLIAWPLYAEQRMNATLVADDLKVAFRVKVDDNNGLVGHKDIANYARGLIEGQEGKLLKNKMKELKDAAEKALSIDGSSTKSLAEVAQLLQRHNK</sequence>
<dbReference type="FunFam" id="3.40.50.2000:FF:000051">
    <property type="entry name" value="Glycosyltransferase"/>
    <property type="match status" value="1"/>
</dbReference>
<dbReference type="PANTHER" id="PTHR48046">
    <property type="entry name" value="UDP-GLYCOSYLTRANSFERASE 72E1"/>
    <property type="match status" value="1"/>
</dbReference>
<gene>
    <name evidence="6" type="ORF">FSB_LOCUS58787</name>
</gene>
<name>A0A2N9J2R4_FAGSY</name>
<dbReference type="CDD" id="cd03784">
    <property type="entry name" value="GT1_Gtf-like"/>
    <property type="match status" value="1"/>
</dbReference>
<dbReference type="SUPFAM" id="SSF53756">
    <property type="entry name" value="UDP-Glycosyltransferase/glycogen phosphorylase"/>
    <property type="match status" value="1"/>
</dbReference>
<evidence type="ECO:0000313" key="6">
    <source>
        <dbReference type="EMBL" id="SPD30905.1"/>
    </source>
</evidence>
<dbReference type="AlphaFoldDB" id="A0A2N9J2R4"/>
<dbReference type="InterPro" id="IPR035595">
    <property type="entry name" value="UDP_glycos_trans_CS"/>
</dbReference>
<evidence type="ECO:0000256" key="3">
    <source>
        <dbReference type="ARBA" id="ARBA00022679"/>
    </source>
</evidence>
<reference evidence="6" key="1">
    <citation type="submission" date="2018-02" db="EMBL/GenBank/DDBJ databases">
        <authorList>
            <person name="Cohen D.B."/>
            <person name="Kent A.D."/>
        </authorList>
    </citation>
    <scope>NUCLEOTIDE SEQUENCE</scope>
</reference>
<evidence type="ECO:0000256" key="2">
    <source>
        <dbReference type="ARBA" id="ARBA00022676"/>
    </source>
</evidence>
<dbReference type="EC" id="2.4.1.-" evidence="5"/>
<dbReference type="Pfam" id="PF00201">
    <property type="entry name" value="UDPGT"/>
    <property type="match status" value="1"/>
</dbReference>
<dbReference type="PANTHER" id="PTHR48046:SF6">
    <property type="entry name" value="GLYCOSYLTRANSFERASE"/>
    <property type="match status" value="1"/>
</dbReference>
<dbReference type="InterPro" id="IPR002213">
    <property type="entry name" value="UDP_glucos_trans"/>
</dbReference>
<evidence type="ECO:0000256" key="1">
    <source>
        <dbReference type="ARBA" id="ARBA00009995"/>
    </source>
</evidence>
<dbReference type="GO" id="GO:0008194">
    <property type="term" value="F:UDP-glycosyltransferase activity"/>
    <property type="evidence" value="ECO:0007669"/>
    <property type="project" value="InterPro"/>
</dbReference>
<dbReference type="Gene3D" id="3.40.50.2000">
    <property type="entry name" value="Glycogen Phosphorylase B"/>
    <property type="match status" value="2"/>
</dbReference>